<reference evidence="5 6" key="1">
    <citation type="submission" date="2019-07" db="EMBL/GenBank/DDBJ databases">
        <authorList>
            <person name="Zhao L.H."/>
        </authorList>
    </citation>
    <scope>NUCLEOTIDE SEQUENCE [LARGE SCALE GENOMIC DNA]</scope>
    <source>
        <strain evidence="5 6">Co35</strain>
    </source>
</reference>
<keyword evidence="2" id="KW-0808">Transferase</keyword>
<dbReference type="GO" id="GO:0005829">
    <property type="term" value="C:cytosol"/>
    <property type="evidence" value="ECO:0007669"/>
    <property type="project" value="TreeGrafter"/>
</dbReference>
<dbReference type="GO" id="GO:0016301">
    <property type="term" value="F:kinase activity"/>
    <property type="evidence" value="ECO:0007669"/>
    <property type="project" value="UniProtKB-KW"/>
</dbReference>
<dbReference type="Gene3D" id="3.40.1190.20">
    <property type="match status" value="1"/>
</dbReference>
<dbReference type="InterPro" id="IPR002139">
    <property type="entry name" value="Ribo/fructo_kinase"/>
</dbReference>
<dbReference type="AlphaFoldDB" id="A0A554S927"/>
<protein>
    <submittedName>
        <fullName evidence="5">Ribokinase</fullName>
    </submittedName>
</protein>
<keyword evidence="6" id="KW-1185">Reference proteome</keyword>
<dbReference type="SUPFAM" id="SSF53613">
    <property type="entry name" value="Ribokinase-like"/>
    <property type="match status" value="1"/>
</dbReference>
<dbReference type="InterPro" id="IPR029056">
    <property type="entry name" value="Ribokinase-like"/>
</dbReference>
<evidence type="ECO:0000259" key="4">
    <source>
        <dbReference type="Pfam" id="PF00294"/>
    </source>
</evidence>
<dbReference type="PRINTS" id="PR00990">
    <property type="entry name" value="RIBOKINASE"/>
</dbReference>
<dbReference type="OrthoDB" id="9775849at2"/>
<dbReference type="Proteomes" id="UP000316988">
    <property type="component" value="Unassembled WGS sequence"/>
</dbReference>
<accession>A0A554S927</accession>
<evidence type="ECO:0000313" key="5">
    <source>
        <dbReference type="EMBL" id="TSD62856.1"/>
    </source>
</evidence>
<dbReference type="GO" id="GO:0006796">
    <property type="term" value="P:phosphate-containing compound metabolic process"/>
    <property type="evidence" value="ECO:0007669"/>
    <property type="project" value="UniProtKB-ARBA"/>
</dbReference>
<dbReference type="InterPro" id="IPR011611">
    <property type="entry name" value="PfkB_dom"/>
</dbReference>
<feature type="domain" description="Carbohydrate kinase PfkB" evidence="4">
    <location>
        <begin position="3"/>
        <end position="287"/>
    </location>
</feature>
<evidence type="ECO:0000256" key="1">
    <source>
        <dbReference type="ARBA" id="ARBA00010688"/>
    </source>
</evidence>
<evidence type="ECO:0000313" key="6">
    <source>
        <dbReference type="Proteomes" id="UP000316988"/>
    </source>
</evidence>
<dbReference type="InterPro" id="IPR002173">
    <property type="entry name" value="Carboh/pur_kinase_PfkB_CS"/>
</dbReference>
<dbReference type="PANTHER" id="PTHR10584">
    <property type="entry name" value="SUGAR KINASE"/>
    <property type="match status" value="1"/>
</dbReference>
<name>A0A554S927_9ACTN</name>
<keyword evidence="3 5" id="KW-0418">Kinase</keyword>
<evidence type="ECO:0000256" key="2">
    <source>
        <dbReference type="ARBA" id="ARBA00022679"/>
    </source>
</evidence>
<proteinExistence type="inferred from homology"/>
<comment type="caution">
    <text evidence="5">The sequence shown here is derived from an EMBL/GenBank/DDBJ whole genome shotgun (WGS) entry which is preliminary data.</text>
</comment>
<gene>
    <name evidence="5" type="ORF">FNM00_10850</name>
</gene>
<evidence type="ECO:0000256" key="3">
    <source>
        <dbReference type="ARBA" id="ARBA00022777"/>
    </source>
</evidence>
<comment type="similarity">
    <text evidence="1">Belongs to the carbohydrate kinase PfkB family.</text>
</comment>
<dbReference type="RefSeq" id="WP_143913511.1">
    <property type="nucleotide sequence ID" value="NZ_VLNT01000007.1"/>
</dbReference>
<sequence length="294" mass="29568">MGVVVIGEICRDLVLQVTEHPGPDASAAVLERREMLGGKGANQAVGLAQLGETVELIGVAGEDEVGAECLEQLAADGVGIRGVARRGSTALMVTTVDGSDDRRLFEQRPATALVTEADVIDALAGVSATDTVSIQLQQPAAPALAAVRAAKRVGATVVADGVVEGRSRDELLPGVDVLRADGKEAAILGGEPIEEVAKAAALGRQLVAEGPGLVVLAVPGVGDLLVWSQGDHLLPLADVSVVDRTGAGDAFVAGLVHGMRQGGGAVDIGRLATAAAAATVQRLGGRPDLTGLCS</sequence>
<dbReference type="PANTHER" id="PTHR10584:SF166">
    <property type="entry name" value="RIBOKINASE"/>
    <property type="match status" value="1"/>
</dbReference>
<organism evidence="5 6">
    <name type="scientific">Aeromicrobium piscarium</name>
    <dbReference type="NCBI Taxonomy" id="2590901"/>
    <lineage>
        <taxon>Bacteria</taxon>
        <taxon>Bacillati</taxon>
        <taxon>Actinomycetota</taxon>
        <taxon>Actinomycetes</taxon>
        <taxon>Propionibacteriales</taxon>
        <taxon>Nocardioidaceae</taxon>
        <taxon>Aeromicrobium</taxon>
    </lineage>
</organism>
<dbReference type="PROSITE" id="PS00583">
    <property type="entry name" value="PFKB_KINASES_1"/>
    <property type="match status" value="1"/>
</dbReference>
<dbReference type="Pfam" id="PF00294">
    <property type="entry name" value="PfkB"/>
    <property type="match status" value="1"/>
</dbReference>
<dbReference type="EMBL" id="VLNT01000007">
    <property type="protein sequence ID" value="TSD62856.1"/>
    <property type="molecule type" value="Genomic_DNA"/>
</dbReference>